<dbReference type="HOGENOM" id="CLU_037430_0_0_1"/>
<dbReference type="PROSITE" id="PS01217">
    <property type="entry name" value="SUCCINYL_COA_LIG_3"/>
    <property type="match status" value="1"/>
</dbReference>
<organism evidence="13 14">
    <name type="scientific">Piloderma croceum (strain F 1598)</name>
    <dbReference type="NCBI Taxonomy" id="765440"/>
    <lineage>
        <taxon>Eukaryota</taxon>
        <taxon>Fungi</taxon>
        <taxon>Dikarya</taxon>
        <taxon>Basidiomycota</taxon>
        <taxon>Agaricomycotina</taxon>
        <taxon>Agaricomycetes</taxon>
        <taxon>Agaricomycetidae</taxon>
        <taxon>Atheliales</taxon>
        <taxon>Atheliaceae</taxon>
        <taxon>Piloderma</taxon>
    </lineage>
</organism>
<evidence type="ECO:0000256" key="2">
    <source>
        <dbReference type="ARBA" id="ARBA00022532"/>
    </source>
</evidence>
<protein>
    <recommendedName>
        <fullName evidence="10">Succinate--CoA ligase [ADP-forming] subunit beta, mitochondrial</fullName>
        <ecNumber evidence="10">6.2.1.5</ecNumber>
    </recommendedName>
    <alternativeName>
        <fullName evidence="10">Succinyl-CoA synthetase beta chain</fullName>
        <shortName evidence="10">SCS-beta</shortName>
    </alternativeName>
</protein>
<evidence type="ECO:0000313" key="13">
    <source>
        <dbReference type="EMBL" id="KIM84527.1"/>
    </source>
</evidence>
<accession>A0A0C3C4G2</accession>
<name>A0A0C3C4G2_PILCF</name>
<dbReference type="GO" id="GO:0005524">
    <property type="term" value="F:ATP binding"/>
    <property type="evidence" value="ECO:0007669"/>
    <property type="project" value="UniProtKB-UniRule"/>
</dbReference>
<dbReference type="AlphaFoldDB" id="A0A0C3C4G2"/>
<keyword evidence="4 10" id="KW-0479">Metal-binding</keyword>
<feature type="binding site" evidence="10">
    <location>
        <position position="243"/>
    </location>
    <ligand>
        <name>Mg(2+)</name>
        <dbReference type="ChEBI" id="CHEBI:18420"/>
    </ligand>
</feature>
<comment type="catalytic activity">
    <reaction evidence="10">
        <text>succinate + ATP + CoA = succinyl-CoA + ADP + phosphate</text>
        <dbReference type="Rhea" id="RHEA:17661"/>
        <dbReference type="ChEBI" id="CHEBI:30031"/>
        <dbReference type="ChEBI" id="CHEBI:30616"/>
        <dbReference type="ChEBI" id="CHEBI:43474"/>
        <dbReference type="ChEBI" id="CHEBI:57287"/>
        <dbReference type="ChEBI" id="CHEBI:57292"/>
        <dbReference type="ChEBI" id="CHEBI:456216"/>
        <dbReference type="EC" id="6.2.1.5"/>
    </reaction>
</comment>
<comment type="subcellular location">
    <subcellularLocation>
        <location evidence="10">Mitochondrion</location>
    </subcellularLocation>
</comment>
<comment type="cofactor">
    <cofactor evidence="10">
        <name>Mg(2+)</name>
        <dbReference type="ChEBI" id="CHEBI:18420"/>
    </cofactor>
    <text evidence="10">Binds 1 Mg(2+) ion per subunit.</text>
</comment>
<feature type="binding site" evidence="10">
    <location>
        <position position="68"/>
    </location>
    <ligand>
        <name>ATP</name>
        <dbReference type="ChEBI" id="CHEBI:30616"/>
    </ligand>
</feature>
<reference evidence="14" key="2">
    <citation type="submission" date="2015-01" db="EMBL/GenBank/DDBJ databases">
        <title>Evolutionary Origins and Diversification of the Mycorrhizal Mutualists.</title>
        <authorList>
            <consortium name="DOE Joint Genome Institute"/>
            <consortium name="Mycorrhizal Genomics Consortium"/>
            <person name="Kohler A."/>
            <person name="Kuo A."/>
            <person name="Nagy L.G."/>
            <person name="Floudas D."/>
            <person name="Copeland A."/>
            <person name="Barry K.W."/>
            <person name="Cichocki N."/>
            <person name="Veneault-Fourrey C."/>
            <person name="LaButti K."/>
            <person name="Lindquist E.A."/>
            <person name="Lipzen A."/>
            <person name="Lundell T."/>
            <person name="Morin E."/>
            <person name="Murat C."/>
            <person name="Riley R."/>
            <person name="Ohm R."/>
            <person name="Sun H."/>
            <person name="Tunlid A."/>
            <person name="Henrissat B."/>
            <person name="Grigoriev I.V."/>
            <person name="Hibbett D.S."/>
            <person name="Martin F."/>
        </authorList>
    </citation>
    <scope>NUCLEOTIDE SEQUENCE [LARGE SCALE GENOMIC DNA]</scope>
    <source>
        <strain evidence="14">F 1598</strain>
    </source>
</reference>
<dbReference type="GO" id="GO:0000287">
    <property type="term" value="F:magnesium ion binding"/>
    <property type="evidence" value="ECO:0007669"/>
    <property type="project" value="UniProtKB-UniRule"/>
</dbReference>
<comment type="similarity">
    <text evidence="10 11">Belongs to the succinate/malate CoA ligase beta subunit family.</text>
</comment>
<comment type="function">
    <text evidence="10">Succinyl-CoA synthetase functions in the citric acid cycle (TCA), coupling the hydrolysis of succinyl-CoA to the synthesis of ATP and thus represents the only step of substrate-level phosphorylation in the TCA. The beta subunit provides nucleotide specificity of the enzyme and binds the substrate succinate, while the binding sites for coenzyme A and phosphate are found in the alpha subunit.</text>
</comment>
<dbReference type="UniPathway" id="UPA00223">
    <property type="reaction ID" value="UER00999"/>
</dbReference>
<dbReference type="STRING" id="765440.A0A0C3C4G2"/>
<dbReference type="GO" id="GO:0006099">
    <property type="term" value="P:tricarboxylic acid cycle"/>
    <property type="evidence" value="ECO:0007669"/>
    <property type="project" value="UniProtKB-UniRule"/>
</dbReference>
<comment type="pathway">
    <text evidence="1 10">Carbohydrate metabolism; tricarboxylic acid cycle; succinate from succinyl-CoA (ligase route): step 1/1.</text>
</comment>
<dbReference type="PROSITE" id="PS50975">
    <property type="entry name" value="ATP_GRASP"/>
    <property type="match status" value="1"/>
</dbReference>
<feature type="binding site" evidence="10">
    <location>
        <position position="136"/>
    </location>
    <ligand>
        <name>ATP</name>
        <dbReference type="ChEBI" id="CHEBI:30616"/>
    </ligand>
</feature>
<dbReference type="GO" id="GO:0006104">
    <property type="term" value="P:succinyl-CoA metabolic process"/>
    <property type="evidence" value="ECO:0007669"/>
    <property type="project" value="TreeGrafter"/>
</dbReference>
<dbReference type="NCBIfam" id="NF001913">
    <property type="entry name" value="PRK00696.1"/>
    <property type="match status" value="1"/>
</dbReference>
<comment type="subunit">
    <text evidence="9">Heterodimer of an alpha and a beta subunit. The beta subunit determines specificity for GTP.</text>
</comment>
<dbReference type="InterPro" id="IPR013650">
    <property type="entry name" value="ATP-grasp_succ-CoA_synth-type"/>
</dbReference>
<evidence type="ECO:0000256" key="11">
    <source>
        <dbReference type="RuleBase" id="RU361258"/>
    </source>
</evidence>
<keyword evidence="14" id="KW-1185">Reference proteome</keyword>
<dbReference type="SUPFAM" id="SSF56059">
    <property type="entry name" value="Glutathione synthetase ATP-binding domain-like"/>
    <property type="match status" value="1"/>
</dbReference>
<dbReference type="InterPro" id="IPR005809">
    <property type="entry name" value="Succ_CoA_ligase-like_bsu"/>
</dbReference>
<dbReference type="EMBL" id="KN832987">
    <property type="protein sequence ID" value="KIM84527.1"/>
    <property type="molecule type" value="Genomic_DNA"/>
</dbReference>
<dbReference type="Pfam" id="PF08442">
    <property type="entry name" value="ATP-grasp_2"/>
    <property type="match status" value="1"/>
</dbReference>
<dbReference type="InParanoid" id="A0A0C3C4G2"/>
<evidence type="ECO:0000256" key="1">
    <source>
        <dbReference type="ARBA" id="ARBA00005064"/>
    </source>
</evidence>
<dbReference type="PANTHER" id="PTHR11815:SF1">
    <property type="entry name" value="SUCCINATE--COA LIGASE [ADP-FORMING] SUBUNIT BETA, MITOCHONDRIAL"/>
    <property type="match status" value="1"/>
</dbReference>
<dbReference type="FunCoup" id="A0A0C3C4G2">
    <property type="interactions" value="361"/>
</dbReference>
<keyword evidence="7 10" id="KW-0460">Magnesium</keyword>
<dbReference type="Gene3D" id="3.30.470.20">
    <property type="entry name" value="ATP-grasp fold, B domain"/>
    <property type="match status" value="1"/>
</dbReference>
<feature type="binding site" evidence="10">
    <location>
        <position position="229"/>
    </location>
    <ligand>
        <name>Mg(2+)</name>
        <dbReference type="ChEBI" id="CHEBI:18420"/>
    </ligand>
</feature>
<reference evidence="13 14" key="1">
    <citation type="submission" date="2014-04" db="EMBL/GenBank/DDBJ databases">
        <authorList>
            <consortium name="DOE Joint Genome Institute"/>
            <person name="Kuo A."/>
            <person name="Tarkka M."/>
            <person name="Buscot F."/>
            <person name="Kohler A."/>
            <person name="Nagy L.G."/>
            <person name="Floudas D."/>
            <person name="Copeland A."/>
            <person name="Barry K.W."/>
            <person name="Cichocki N."/>
            <person name="Veneault-Fourrey C."/>
            <person name="LaButti K."/>
            <person name="Lindquist E.A."/>
            <person name="Lipzen A."/>
            <person name="Lundell T."/>
            <person name="Morin E."/>
            <person name="Murat C."/>
            <person name="Sun H."/>
            <person name="Tunlid A."/>
            <person name="Henrissat B."/>
            <person name="Grigoriev I.V."/>
            <person name="Hibbett D.S."/>
            <person name="Martin F."/>
            <person name="Nordberg H.P."/>
            <person name="Cantor M.N."/>
            <person name="Hua S.X."/>
        </authorList>
    </citation>
    <scope>NUCLEOTIDE SEQUENCE [LARGE SCALE GENOMIC DNA]</scope>
    <source>
        <strain evidence="13 14">F 1598</strain>
    </source>
</reference>
<gene>
    <name evidence="13" type="ORF">PILCRDRAFT_67498</name>
</gene>
<evidence type="ECO:0000256" key="3">
    <source>
        <dbReference type="ARBA" id="ARBA00022598"/>
    </source>
</evidence>
<evidence type="ECO:0000256" key="5">
    <source>
        <dbReference type="ARBA" id="ARBA00022741"/>
    </source>
</evidence>
<dbReference type="Gene3D" id="3.30.1490.20">
    <property type="entry name" value="ATP-grasp fold, A domain"/>
    <property type="match status" value="1"/>
</dbReference>
<keyword evidence="10" id="KW-0496">Mitochondrion</keyword>
<evidence type="ECO:0000313" key="14">
    <source>
        <dbReference type="Proteomes" id="UP000054166"/>
    </source>
</evidence>
<dbReference type="OrthoDB" id="1552at2759"/>
<dbReference type="Gene3D" id="3.40.50.261">
    <property type="entry name" value="Succinyl-CoA synthetase domains"/>
    <property type="match status" value="1"/>
</dbReference>
<evidence type="ECO:0000256" key="10">
    <source>
        <dbReference type="HAMAP-Rule" id="MF_03219"/>
    </source>
</evidence>
<dbReference type="SUPFAM" id="SSF52210">
    <property type="entry name" value="Succinyl-CoA synthetase domains"/>
    <property type="match status" value="1"/>
</dbReference>
<sequence length="416" mass="44730">MLVSIKKAGSFARAASAGQRRFLSIHEYQSVNLLNSYGIPTPKSIAAKSPQEAFDVAKNFGHERLVIKAQVLAGGRGKGKFDSGFQGGVHMISSPEKAKEYAGKMIGSKLITKQTGAAGRICNAVMLAERRDPAHEYYVAVLNDRVSQGVVLVASNQGGMNIEEVAAKDPEAIITTPIDFNTGLSRSTALGIAKKLGFKSDGAQGEAADIFVNLYKIFKEKDATQIEINPMAETTDGHVLCMDAKFGFDDNAEFRQKDIFALRDISQEEPSEVEAQQFNLNFIKLDGSIGCLVNGAGLAMATMDVLSLHGGNPANFLDVGGGATADTVKKAFEILLHDPKVKSIFINIFGGIMRCDYIAEGVIKATKELQLKIPLVVRLKGTKEVEAKQMIKDSGLKIIAFDSLDEAAEKAVQLAN</sequence>
<dbReference type="PIRSF" id="PIRSF001554">
    <property type="entry name" value="SucCS_beta"/>
    <property type="match status" value="1"/>
</dbReference>
<dbReference type="GO" id="GO:0004775">
    <property type="term" value="F:succinate-CoA ligase (ADP-forming) activity"/>
    <property type="evidence" value="ECO:0007669"/>
    <property type="project" value="UniProtKB-UniRule"/>
</dbReference>
<dbReference type="InterPro" id="IPR017866">
    <property type="entry name" value="Succ-CoA_synthase_bsu_CS"/>
</dbReference>
<dbReference type="EC" id="6.2.1.5" evidence="10"/>
<dbReference type="PANTHER" id="PTHR11815">
    <property type="entry name" value="SUCCINYL-COA SYNTHETASE BETA CHAIN"/>
    <property type="match status" value="1"/>
</dbReference>
<proteinExistence type="inferred from homology"/>
<dbReference type="HAMAP" id="MF_00558">
    <property type="entry name" value="Succ_CoA_beta"/>
    <property type="match status" value="1"/>
</dbReference>
<feature type="domain" description="ATP-grasp" evidence="12">
    <location>
        <begin position="31"/>
        <end position="77"/>
    </location>
</feature>
<keyword evidence="8" id="KW-0809">Transit peptide</keyword>
<evidence type="ECO:0000256" key="8">
    <source>
        <dbReference type="ARBA" id="ARBA00022946"/>
    </source>
</evidence>
<evidence type="ECO:0000256" key="9">
    <source>
        <dbReference type="ARBA" id="ARBA00063570"/>
    </source>
</evidence>
<keyword evidence="3 10" id="KW-0436">Ligase</keyword>
<feature type="binding site" evidence="10">
    <location>
        <begin position="75"/>
        <end position="77"/>
    </location>
    <ligand>
        <name>ATP</name>
        <dbReference type="ChEBI" id="CHEBI:30616"/>
    </ligand>
</feature>
<feature type="binding site" evidence="10">
    <location>
        <begin position="351"/>
        <end position="353"/>
    </location>
    <ligand>
        <name>substrate</name>
        <note>ligand shared with subunit alpha</note>
    </ligand>
</feature>
<dbReference type="FunFam" id="3.30.1490.20:FF:000004">
    <property type="entry name" value="Succinate--CoA ligase [ADP-forming] subunit beta, mitochondrial"/>
    <property type="match status" value="1"/>
</dbReference>
<dbReference type="GO" id="GO:0005739">
    <property type="term" value="C:mitochondrion"/>
    <property type="evidence" value="ECO:0007669"/>
    <property type="project" value="UniProtKB-SubCell"/>
</dbReference>
<evidence type="ECO:0000256" key="7">
    <source>
        <dbReference type="ARBA" id="ARBA00022842"/>
    </source>
</evidence>
<dbReference type="InterPro" id="IPR005811">
    <property type="entry name" value="SUCC_ACL_C"/>
</dbReference>
<dbReference type="InterPro" id="IPR011761">
    <property type="entry name" value="ATP-grasp"/>
</dbReference>
<keyword evidence="6 10" id="KW-0067">ATP-binding</keyword>
<evidence type="ECO:0000259" key="12">
    <source>
        <dbReference type="PROSITE" id="PS50975"/>
    </source>
</evidence>
<keyword evidence="5 10" id="KW-0547">Nucleotide-binding</keyword>
<dbReference type="InterPro" id="IPR016102">
    <property type="entry name" value="Succinyl-CoA_synth-like"/>
</dbReference>
<dbReference type="NCBIfam" id="TIGR01016">
    <property type="entry name" value="sucCoAbeta"/>
    <property type="match status" value="1"/>
</dbReference>
<dbReference type="Pfam" id="PF00549">
    <property type="entry name" value="Ligase_CoA"/>
    <property type="match status" value="1"/>
</dbReference>
<dbReference type="GO" id="GO:0042709">
    <property type="term" value="C:succinate-CoA ligase complex"/>
    <property type="evidence" value="ECO:0007669"/>
    <property type="project" value="TreeGrafter"/>
</dbReference>
<dbReference type="InterPro" id="IPR013815">
    <property type="entry name" value="ATP_grasp_subdomain_1"/>
</dbReference>
<dbReference type="FunFam" id="3.40.50.261:FF:000001">
    <property type="entry name" value="Succinate--CoA ligase [ADP-forming] subunit beta"/>
    <property type="match status" value="1"/>
</dbReference>
<evidence type="ECO:0000256" key="4">
    <source>
        <dbReference type="ARBA" id="ARBA00022723"/>
    </source>
</evidence>
<dbReference type="FunFam" id="3.30.470.20:FF:000002">
    <property type="entry name" value="Succinate--CoA ligase [ADP-forming] subunit beta"/>
    <property type="match status" value="1"/>
</dbReference>
<dbReference type="Proteomes" id="UP000054166">
    <property type="component" value="Unassembled WGS sequence"/>
</dbReference>
<feature type="binding site" evidence="10">
    <location>
        <position position="294"/>
    </location>
    <ligand>
        <name>substrate</name>
        <note>ligand shared with subunit alpha</note>
    </ligand>
</feature>
<evidence type="ECO:0000256" key="6">
    <source>
        <dbReference type="ARBA" id="ARBA00022840"/>
    </source>
</evidence>
<keyword evidence="2 10" id="KW-0816">Tricarboxylic acid cycle</keyword>